<feature type="domain" description="ABC-type transport auxiliary lipoprotein component" evidence="2">
    <location>
        <begin position="42"/>
        <end position="198"/>
    </location>
</feature>
<dbReference type="OrthoDB" id="5600407at2"/>
<feature type="signal peptide" evidence="1">
    <location>
        <begin position="1"/>
        <end position="35"/>
    </location>
</feature>
<dbReference type="KEGG" id="ocm:CBP12_03075"/>
<accession>A0A1Y0CV88</accession>
<sequence length="207" mass="22739">MNFLALPPSWPAAGLNWKSMALGLSLLSLVGCASAPPSPTHYMLPTAAGAATVYPTQLVVKVAPIHLASHIDNEGIIMQLNDIEVYQAREHLWGQDIGQQLQQQLQQRLAKDLPNATIVSKGQTVARNMPVRELQVQVSRLQGQFSGDALIEGQWQLLDEQGQLITQQPFSVLTPLTKDGYPELVRALGKAWQQQADVLARELSRAY</sequence>
<name>A0A1Y0CV88_9GAMM</name>
<dbReference type="SUPFAM" id="SSF159594">
    <property type="entry name" value="XCC0632-like"/>
    <property type="match status" value="1"/>
</dbReference>
<evidence type="ECO:0000313" key="4">
    <source>
        <dbReference type="Proteomes" id="UP000243793"/>
    </source>
</evidence>
<keyword evidence="1" id="KW-0732">Signal</keyword>
<evidence type="ECO:0000256" key="1">
    <source>
        <dbReference type="SAM" id="SignalP"/>
    </source>
</evidence>
<dbReference type="Proteomes" id="UP000243793">
    <property type="component" value="Chromosome"/>
</dbReference>
<feature type="chain" id="PRO_5012462974" description="ABC-type transport auxiliary lipoprotein component domain-containing protein" evidence="1">
    <location>
        <begin position="36"/>
        <end position="207"/>
    </location>
</feature>
<dbReference type="Pfam" id="PF03886">
    <property type="entry name" value="ABC_trans_aux"/>
    <property type="match status" value="1"/>
</dbReference>
<evidence type="ECO:0000259" key="2">
    <source>
        <dbReference type="Pfam" id="PF03886"/>
    </source>
</evidence>
<dbReference type="RefSeq" id="WP_086962847.1">
    <property type="nucleotide sequence ID" value="NZ_CP021376.1"/>
</dbReference>
<dbReference type="EMBL" id="CP021376">
    <property type="protein sequence ID" value="ART79253.1"/>
    <property type="molecule type" value="Genomic_DNA"/>
</dbReference>
<dbReference type="AlphaFoldDB" id="A0A1Y0CV88"/>
<protein>
    <recommendedName>
        <fullName evidence="2">ABC-type transport auxiliary lipoprotein component domain-containing protein</fullName>
    </recommendedName>
</protein>
<organism evidence="3 4">
    <name type="scientific">Oceanisphaera avium</name>
    <dbReference type="NCBI Taxonomy" id="1903694"/>
    <lineage>
        <taxon>Bacteria</taxon>
        <taxon>Pseudomonadati</taxon>
        <taxon>Pseudomonadota</taxon>
        <taxon>Gammaproteobacteria</taxon>
        <taxon>Aeromonadales</taxon>
        <taxon>Aeromonadaceae</taxon>
        <taxon>Oceanisphaera</taxon>
    </lineage>
</organism>
<proteinExistence type="predicted"/>
<dbReference type="Gene3D" id="3.40.50.10610">
    <property type="entry name" value="ABC-type transport auxiliary lipoprotein component"/>
    <property type="match status" value="1"/>
</dbReference>
<evidence type="ECO:0000313" key="3">
    <source>
        <dbReference type="EMBL" id="ART79253.1"/>
    </source>
</evidence>
<reference evidence="4" key="1">
    <citation type="submission" date="2017-05" db="EMBL/GenBank/DDBJ databases">
        <authorList>
            <person name="Sung H."/>
        </authorList>
    </citation>
    <scope>NUCLEOTIDE SEQUENCE [LARGE SCALE GENOMIC DNA]</scope>
    <source>
        <strain evidence="4">AMac2203</strain>
    </source>
</reference>
<dbReference type="InterPro" id="IPR005586">
    <property type="entry name" value="ABC_trans_aux"/>
</dbReference>
<gene>
    <name evidence="3" type="ORF">CBP12_03075</name>
</gene>
<keyword evidence="4" id="KW-1185">Reference proteome</keyword>